<sequence length="140" mass="15804">MNIIALMPATEAYEILLRNWGGLSTMICCMWEEDSNRNFITYVPPDVPHNSAESYCTTCATFEFLGDVRNGILTQKTLDNTTTYWVNLQVTDDLGRSSVFHGGYNSNTCFHVFGGEGGWIPRADLDEAPYEECQKIRDSK</sequence>
<reference evidence="1 2" key="1">
    <citation type="submission" date="2018-06" db="EMBL/GenBank/DDBJ databases">
        <title>Comparative genomics reveals the genomic features of Rhizophagus irregularis, R. cerebriforme, R. diaphanum and Gigaspora rosea, and their symbiotic lifestyle signature.</title>
        <authorList>
            <person name="Morin E."/>
            <person name="San Clemente H."/>
            <person name="Chen E.C.H."/>
            <person name="De La Providencia I."/>
            <person name="Hainaut M."/>
            <person name="Kuo A."/>
            <person name="Kohler A."/>
            <person name="Murat C."/>
            <person name="Tang N."/>
            <person name="Roy S."/>
            <person name="Loubradou J."/>
            <person name="Henrissat B."/>
            <person name="Grigoriev I.V."/>
            <person name="Corradi N."/>
            <person name="Roux C."/>
            <person name="Martin F.M."/>
        </authorList>
    </citation>
    <scope>NUCLEOTIDE SEQUENCE [LARGE SCALE GENOMIC DNA]</scope>
    <source>
        <strain evidence="1 2">DAOM 227022</strain>
    </source>
</reference>
<name>A0A397SRK4_9GLOM</name>
<keyword evidence="2" id="KW-1185">Reference proteome</keyword>
<dbReference type="Proteomes" id="UP000265703">
    <property type="component" value="Unassembled WGS sequence"/>
</dbReference>
<gene>
    <name evidence="1" type="ORF">C1645_830984</name>
</gene>
<accession>A0A397SRK4</accession>
<evidence type="ECO:0000313" key="2">
    <source>
        <dbReference type="Proteomes" id="UP000265703"/>
    </source>
</evidence>
<dbReference type="AlphaFoldDB" id="A0A397SRK4"/>
<protein>
    <submittedName>
        <fullName evidence="1">Uncharacterized protein</fullName>
    </submittedName>
</protein>
<proteinExistence type="predicted"/>
<organism evidence="1 2">
    <name type="scientific">Glomus cerebriforme</name>
    <dbReference type="NCBI Taxonomy" id="658196"/>
    <lineage>
        <taxon>Eukaryota</taxon>
        <taxon>Fungi</taxon>
        <taxon>Fungi incertae sedis</taxon>
        <taxon>Mucoromycota</taxon>
        <taxon>Glomeromycotina</taxon>
        <taxon>Glomeromycetes</taxon>
        <taxon>Glomerales</taxon>
        <taxon>Glomeraceae</taxon>
        <taxon>Glomus</taxon>
    </lineage>
</organism>
<dbReference type="OrthoDB" id="2314589at2759"/>
<dbReference type="EMBL" id="QKYT01000434">
    <property type="protein sequence ID" value="RIA85304.1"/>
    <property type="molecule type" value="Genomic_DNA"/>
</dbReference>
<comment type="caution">
    <text evidence="1">The sequence shown here is derived from an EMBL/GenBank/DDBJ whole genome shotgun (WGS) entry which is preliminary data.</text>
</comment>
<evidence type="ECO:0000313" key="1">
    <source>
        <dbReference type="EMBL" id="RIA85304.1"/>
    </source>
</evidence>